<sequence length="140" mass="15207">MAANHRNEASGGGVGGRRESVVVEGGVECGRPGSFCEYCRSPNGSTVSHGWATSLSAYESVVDSNIPFFNVVIEMTDVGHETRSCKKAQIMRLEILIMYCTKKQSTCKISWDCSLNTLTSYTSLAFASGFMTRYGSQIPI</sequence>
<name>A0A059BVB0_EUCGR</name>
<reference evidence="1" key="1">
    <citation type="submission" date="2013-07" db="EMBL/GenBank/DDBJ databases">
        <title>The genome of Eucalyptus grandis.</title>
        <authorList>
            <person name="Schmutz J."/>
            <person name="Hayes R."/>
            <person name="Myburg A."/>
            <person name="Tuskan G."/>
            <person name="Grattapaglia D."/>
            <person name="Rokhsar D.S."/>
        </authorList>
    </citation>
    <scope>NUCLEOTIDE SEQUENCE</scope>
    <source>
        <tissue evidence="1">Leaf extractions</tissue>
    </source>
</reference>
<protein>
    <submittedName>
        <fullName evidence="1">Uncharacterized protein</fullName>
    </submittedName>
</protein>
<organism evidence="1">
    <name type="scientific">Eucalyptus grandis</name>
    <name type="common">Flooded gum</name>
    <dbReference type="NCBI Taxonomy" id="71139"/>
    <lineage>
        <taxon>Eukaryota</taxon>
        <taxon>Viridiplantae</taxon>
        <taxon>Streptophyta</taxon>
        <taxon>Embryophyta</taxon>
        <taxon>Tracheophyta</taxon>
        <taxon>Spermatophyta</taxon>
        <taxon>Magnoliopsida</taxon>
        <taxon>eudicotyledons</taxon>
        <taxon>Gunneridae</taxon>
        <taxon>Pentapetalae</taxon>
        <taxon>rosids</taxon>
        <taxon>malvids</taxon>
        <taxon>Myrtales</taxon>
        <taxon>Myrtaceae</taxon>
        <taxon>Myrtoideae</taxon>
        <taxon>Eucalypteae</taxon>
        <taxon>Eucalyptus</taxon>
    </lineage>
</organism>
<gene>
    <name evidence="1" type="ORF">EUGRSUZ_F02996</name>
</gene>
<dbReference type="EMBL" id="KK198758">
    <property type="protein sequence ID" value="KCW69570.1"/>
    <property type="molecule type" value="Genomic_DNA"/>
</dbReference>
<dbReference type="InParanoid" id="A0A059BVB0"/>
<accession>A0A059BVB0</accession>
<dbReference type="Gramene" id="KCW69570">
    <property type="protein sequence ID" value="KCW69570"/>
    <property type="gene ID" value="EUGRSUZ_F02996"/>
</dbReference>
<proteinExistence type="predicted"/>
<evidence type="ECO:0000313" key="1">
    <source>
        <dbReference type="EMBL" id="KCW69570.1"/>
    </source>
</evidence>
<dbReference type="AlphaFoldDB" id="A0A059BVB0"/>